<dbReference type="InterPro" id="IPR016035">
    <property type="entry name" value="Acyl_Trfase/lysoPLipase"/>
</dbReference>
<evidence type="ECO:0000256" key="3">
    <source>
        <dbReference type="ARBA" id="ARBA00023098"/>
    </source>
</evidence>
<dbReference type="InterPro" id="IPR050301">
    <property type="entry name" value="NTE"/>
</dbReference>
<evidence type="ECO:0000256" key="1">
    <source>
        <dbReference type="ARBA" id="ARBA00022801"/>
    </source>
</evidence>
<dbReference type="InterPro" id="IPR002641">
    <property type="entry name" value="PNPLA_dom"/>
</dbReference>
<evidence type="ECO:0000313" key="7">
    <source>
        <dbReference type="Proteomes" id="UP001596132"/>
    </source>
</evidence>
<evidence type="ECO:0000313" key="6">
    <source>
        <dbReference type="EMBL" id="MFC5706581.1"/>
    </source>
</evidence>
<dbReference type="PANTHER" id="PTHR14226">
    <property type="entry name" value="NEUROPATHY TARGET ESTERASE/SWISS CHEESE D.MELANOGASTER"/>
    <property type="match status" value="1"/>
</dbReference>
<feature type="short sequence motif" description="DGA/G" evidence="4">
    <location>
        <begin position="161"/>
        <end position="163"/>
    </location>
</feature>
<reference evidence="7" key="1">
    <citation type="journal article" date="2019" name="Int. J. Syst. Evol. Microbiol.">
        <title>The Global Catalogue of Microorganisms (GCM) 10K type strain sequencing project: providing services to taxonomists for standard genome sequencing and annotation.</title>
        <authorList>
            <consortium name="The Broad Institute Genomics Platform"/>
            <consortium name="The Broad Institute Genome Sequencing Center for Infectious Disease"/>
            <person name="Wu L."/>
            <person name="Ma J."/>
        </authorList>
    </citation>
    <scope>NUCLEOTIDE SEQUENCE [LARGE SCALE GENOMIC DNA]</scope>
    <source>
        <strain evidence="7">KCTC 15012</strain>
    </source>
</reference>
<dbReference type="PANTHER" id="PTHR14226:SF25">
    <property type="entry name" value="PHOSPHOESTERASE"/>
    <property type="match status" value="1"/>
</dbReference>
<evidence type="ECO:0000259" key="5">
    <source>
        <dbReference type="PROSITE" id="PS51635"/>
    </source>
</evidence>
<dbReference type="Proteomes" id="UP001596132">
    <property type="component" value="Unassembled WGS sequence"/>
</dbReference>
<feature type="domain" description="PNPLA" evidence="5">
    <location>
        <begin position="8"/>
        <end position="174"/>
    </location>
</feature>
<dbReference type="Pfam" id="PF19890">
    <property type="entry name" value="DUF6363"/>
    <property type="match status" value="1"/>
</dbReference>
<sequence>MSRQQTALVVEGGAMRGIFAAGVLDAFLAKGKTAFDHCIGVSAGAVNLAAYLAGQQGRNHRVITDYSCRPEFISLAKFLRGGHWLDLDWLWEITIREIRLDLAHFAESAVPLTVVTTRVSDGQAAYLRGSAEALEQQIKASCSVPLAYRDFVRIGGEAMTDGGVADSIPVRHAYEQGAREITVVLSRPLGYRKRAPRLPALHRHLLRRTPALAEASLVRHRSYNDAIDFIRQPPGDCRIRVIVPPAGFRVGRMTTDRDRLEQGYQMGWQAGLAYLAETESASQRAGLSGDAKP</sequence>
<dbReference type="EMBL" id="JBHSPP010000011">
    <property type="protein sequence ID" value="MFC5706581.1"/>
    <property type="molecule type" value="Genomic_DNA"/>
</dbReference>
<gene>
    <name evidence="6" type="ORF">ACFPVW_11025</name>
</gene>
<keyword evidence="3 4" id="KW-0443">Lipid metabolism</keyword>
<dbReference type="PROSITE" id="PS51635">
    <property type="entry name" value="PNPLA"/>
    <property type="match status" value="1"/>
</dbReference>
<keyword evidence="2 4" id="KW-0442">Lipid degradation</keyword>
<evidence type="ECO:0000256" key="4">
    <source>
        <dbReference type="PROSITE-ProRule" id="PRU01161"/>
    </source>
</evidence>
<name>A0ABW0YD45_9GAMM</name>
<feature type="active site" description="Nucleophile" evidence="4">
    <location>
        <position position="42"/>
    </location>
</feature>
<feature type="active site" description="Proton acceptor" evidence="4">
    <location>
        <position position="161"/>
    </location>
</feature>
<proteinExistence type="predicted"/>
<protein>
    <submittedName>
        <fullName evidence="6">Patatin family protein</fullName>
    </submittedName>
</protein>
<dbReference type="CDD" id="cd07208">
    <property type="entry name" value="Pat_hypo_Ecoli_yjju_like"/>
    <property type="match status" value="1"/>
</dbReference>
<dbReference type="InterPro" id="IPR037483">
    <property type="entry name" value="YjjU-like"/>
</dbReference>
<dbReference type="Gene3D" id="3.40.1090.10">
    <property type="entry name" value="Cytosolic phospholipase A2 catalytic domain"/>
    <property type="match status" value="2"/>
</dbReference>
<dbReference type="Pfam" id="PF01734">
    <property type="entry name" value="Patatin"/>
    <property type="match status" value="1"/>
</dbReference>
<dbReference type="InterPro" id="IPR045943">
    <property type="entry name" value="DUF6363"/>
</dbReference>
<dbReference type="SUPFAM" id="SSF52151">
    <property type="entry name" value="FabD/lysophospholipase-like"/>
    <property type="match status" value="1"/>
</dbReference>
<dbReference type="RefSeq" id="WP_042644957.1">
    <property type="nucleotide sequence ID" value="NZ_CDDF01000019.1"/>
</dbReference>
<comment type="caution">
    <text evidence="4">Lacks conserved residue(s) required for the propagation of feature annotation.</text>
</comment>
<organism evidence="6 7">
    <name type="scientific">Aeromonas eucrenophila</name>
    <dbReference type="NCBI Taxonomy" id="649"/>
    <lineage>
        <taxon>Bacteria</taxon>
        <taxon>Pseudomonadati</taxon>
        <taxon>Pseudomonadota</taxon>
        <taxon>Gammaproteobacteria</taxon>
        <taxon>Aeromonadales</taxon>
        <taxon>Aeromonadaceae</taxon>
        <taxon>Aeromonas</taxon>
    </lineage>
</organism>
<feature type="short sequence motif" description="GXSXG" evidence="4">
    <location>
        <begin position="40"/>
        <end position="44"/>
    </location>
</feature>
<keyword evidence="7" id="KW-1185">Reference proteome</keyword>
<accession>A0ABW0YD45</accession>
<comment type="caution">
    <text evidence="6">The sequence shown here is derived from an EMBL/GenBank/DDBJ whole genome shotgun (WGS) entry which is preliminary data.</text>
</comment>
<keyword evidence="1 4" id="KW-0378">Hydrolase</keyword>
<evidence type="ECO:0000256" key="2">
    <source>
        <dbReference type="ARBA" id="ARBA00022963"/>
    </source>
</evidence>